<accession>A0ABD3UUF7</accession>
<evidence type="ECO:0000313" key="1">
    <source>
        <dbReference type="EMBL" id="KAL3852013.1"/>
    </source>
</evidence>
<sequence length="456" mass="48243">WMDIGTLGLTGQPALQHAVVDSVIGQDNASTPLQFPTVGLAAEIHQKQRPVTITFVLWMDIGTLGLTGQSALLHAVVGSVIGQENASTLLHIHTAGLAAEMHQKQRSATITFALWMDIGILGLTGQPAQLHAVVDSIIGQGNASTLPSFPTVGLAGEIHRKQRSATITFVLWMDIGTLGPTGQSAQLHAVVDSIIGQENVSTLPSFPTVGLAAEIHQKQRYATITFVLWMDIGTLGLTGQSAQLHAVVDIIIGQENVSTLPSFPTVGLAEEIHQKQRYATITFVLWMDIGTLGLTGQSAQLHAVVDSVIVQENVSTLPSFPTVGLAAEIHQKRRSATITVVLWMDIGTLGLTGQSAQLHVVVDSIIGQENASIRPSIHTVPLAAEIHLTLRSAIVTSVPWMDIGTLGLTGQPAQLHAVVDSIIGQGNASTLPSFPTVGLAAEIRQKRKSATTIIVL</sequence>
<organism evidence="1 2">
    <name type="scientific">Sinanodonta woodiana</name>
    <name type="common">Chinese pond mussel</name>
    <name type="synonym">Anodonta woodiana</name>
    <dbReference type="NCBI Taxonomy" id="1069815"/>
    <lineage>
        <taxon>Eukaryota</taxon>
        <taxon>Metazoa</taxon>
        <taxon>Spiralia</taxon>
        <taxon>Lophotrochozoa</taxon>
        <taxon>Mollusca</taxon>
        <taxon>Bivalvia</taxon>
        <taxon>Autobranchia</taxon>
        <taxon>Heteroconchia</taxon>
        <taxon>Palaeoheterodonta</taxon>
        <taxon>Unionida</taxon>
        <taxon>Unionoidea</taxon>
        <taxon>Unionidae</taxon>
        <taxon>Unioninae</taxon>
        <taxon>Sinanodonta</taxon>
    </lineage>
</organism>
<keyword evidence="2" id="KW-1185">Reference proteome</keyword>
<reference evidence="1 2" key="1">
    <citation type="submission" date="2024-11" db="EMBL/GenBank/DDBJ databases">
        <title>Chromosome-level genome assembly of the freshwater bivalve Anodonta woodiana.</title>
        <authorList>
            <person name="Chen X."/>
        </authorList>
    </citation>
    <scope>NUCLEOTIDE SEQUENCE [LARGE SCALE GENOMIC DNA]</scope>
    <source>
        <strain evidence="1">MN2024</strain>
        <tissue evidence="1">Gills</tissue>
    </source>
</reference>
<proteinExistence type="predicted"/>
<dbReference type="Proteomes" id="UP001634394">
    <property type="component" value="Unassembled WGS sequence"/>
</dbReference>
<evidence type="ECO:0000313" key="2">
    <source>
        <dbReference type="Proteomes" id="UP001634394"/>
    </source>
</evidence>
<name>A0ABD3UUF7_SINWO</name>
<comment type="caution">
    <text evidence="1">The sequence shown here is derived from an EMBL/GenBank/DDBJ whole genome shotgun (WGS) entry which is preliminary data.</text>
</comment>
<gene>
    <name evidence="1" type="ORF">ACJMK2_015702</name>
</gene>
<protein>
    <submittedName>
        <fullName evidence="1">Uncharacterized protein</fullName>
    </submittedName>
</protein>
<dbReference type="EMBL" id="JBJQND010000015">
    <property type="protein sequence ID" value="KAL3852013.1"/>
    <property type="molecule type" value="Genomic_DNA"/>
</dbReference>
<feature type="non-terminal residue" evidence="1">
    <location>
        <position position="456"/>
    </location>
</feature>
<dbReference type="AlphaFoldDB" id="A0ABD3UUF7"/>
<feature type="non-terminal residue" evidence="1">
    <location>
        <position position="1"/>
    </location>
</feature>